<dbReference type="Gene3D" id="2.60.120.10">
    <property type="entry name" value="Jelly Rolls"/>
    <property type="match status" value="1"/>
</dbReference>
<evidence type="ECO:0000259" key="1">
    <source>
        <dbReference type="Pfam" id="PF12973"/>
    </source>
</evidence>
<dbReference type="STRING" id="67331.SAMN04490357_3575"/>
<dbReference type="InterPro" id="IPR025979">
    <property type="entry name" value="ChrR-like_cupin_dom"/>
</dbReference>
<dbReference type="EMBL" id="FNTD01000004">
    <property type="protein sequence ID" value="SED02413.1"/>
    <property type="molecule type" value="Genomic_DNA"/>
</dbReference>
<evidence type="ECO:0000313" key="3">
    <source>
        <dbReference type="Proteomes" id="UP000182375"/>
    </source>
</evidence>
<dbReference type="Proteomes" id="UP000182375">
    <property type="component" value="Unassembled WGS sequence"/>
</dbReference>
<name>A0A1H4XA05_9ACTN</name>
<dbReference type="RefSeq" id="WP_070023788.1">
    <property type="nucleotide sequence ID" value="NZ_FNTD01000004.1"/>
</dbReference>
<dbReference type="InterPro" id="IPR014710">
    <property type="entry name" value="RmlC-like_jellyroll"/>
</dbReference>
<accession>A0A1H4XA05</accession>
<evidence type="ECO:0000313" key="2">
    <source>
        <dbReference type="EMBL" id="SED02413.1"/>
    </source>
</evidence>
<dbReference type="InterPro" id="IPR011051">
    <property type="entry name" value="RmlC_Cupin_sf"/>
</dbReference>
<dbReference type="CDD" id="cd20302">
    <property type="entry name" value="cupin_DAD"/>
    <property type="match status" value="1"/>
</dbReference>
<organism evidence="2 3">
    <name type="scientific">Streptomyces misionensis</name>
    <dbReference type="NCBI Taxonomy" id="67331"/>
    <lineage>
        <taxon>Bacteria</taxon>
        <taxon>Bacillati</taxon>
        <taxon>Actinomycetota</taxon>
        <taxon>Actinomycetes</taxon>
        <taxon>Kitasatosporales</taxon>
        <taxon>Streptomycetaceae</taxon>
        <taxon>Streptomyces</taxon>
    </lineage>
</organism>
<dbReference type="GeneID" id="95512713"/>
<gene>
    <name evidence="2" type="ORF">SAMN04490357_3575</name>
</gene>
<feature type="domain" description="ChrR-like cupin" evidence="1">
    <location>
        <begin position="21"/>
        <end position="123"/>
    </location>
</feature>
<reference evidence="2 3" key="1">
    <citation type="submission" date="2016-10" db="EMBL/GenBank/DDBJ databases">
        <authorList>
            <person name="de Groot N.N."/>
        </authorList>
    </citation>
    <scope>NUCLEOTIDE SEQUENCE [LARGE SCALE GENOMIC DNA]</scope>
    <source>
        <strain evidence="2 3">DSM 40306</strain>
    </source>
</reference>
<dbReference type="AlphaFoldDB" id="A0A1H4XA05"/>
<sequence length="164" mass="18972">MHVAAVPENILETIKEFGPPDIAIAEEDQTWVPFDERASWKPLRFDLSTGMWVVITRVKGAGVISRHQHTGPVSAYTLQGSWYYPEHDWVARPGTFVFEPPGDVHTLTTDDPEGMTTLFIMNGVMRFLDDKDQLIDQHDCYYYLDQYVRYCRSQGFEPDSRLFH</sequence>
<protein>
    <submittedName>
        <fullName evidence="2">Cupin domain protein</fullName>
    </submittedName>
</protein>
<dbReference type="SUPFAM" id="SSF51182">
    <property type="entry name" value="RmlC-like cupins"/>
    <property type="match status" value="1"/>
</dbReference>
<proteinExistence type="predicted"/>
<dbReference type="Pfam" id="PF12973">
    <property type="entry name" value="Cupin_7"/>
    <property type="match status" value="1"/>
</dbReference>